<reference evidence="1" key="1">
    <citation type="submission" date="2023-01" db="EMBL/GenBank/DDBJ databases">
        <title>Genome assembly of the deep-sea coral Lophelia pertusa.</title>
        <authorList>
            <person name="Herrera S."/>
            <person name="Cordes E."/>
        </authorList>
    </citation>
    <scope>NUCLEOTIDE SEQUENCE</scope>
    <source>
        <strain evidence="1">USNM1676648</strain>
        <tissue evidence="1">Polyp</tissue>
    </source>
</reference>
<comment type="caution">
    <text evidence="1">The sequence shown here is derived from an EMBL/GenBank/DDBJ whole genome shotgun (WGS) entry which is preliminary data.</text>
</comment>
<accession>A0A9W9YWQ7</accession>
<dbReference type="AlphaFoldDB" id="A0A9W9YWQ7"/>
<dbReference type="EMBL" id="MU827302">
    <property type="protein sequence ID" value="KAJ7365934.1"/>
    <property type="molecule type" value="Genomic_DNA"/>
</dbReference>
<name>A0A9W9YWQ7_9CNID</name>
<feature type="non-terminal residue" evidence="1">
    <location>
        <position position="1"/>
    </location>
</feature>
<keyword evidence="2" id="KW-1185">Reference proteome</keyword>
<gene>
    <name evidence="1" type="ORF">OS493_002670</name>
</gene>
<dbReference type="Proteomes" id="UP001163046">
    <property type="component" value="Unassembled WGS sequence"/>
</dbReference>
<evidence type="ECO:0000313" key="2">
    <source>
        <dbReference type="Proteomes" id="UP001163046"/>
    </source>
</evidence>
<organism evidence="1 2">
    <name type="scientific">Desmophyllum pertusum</name>
    <dbReference type="NCBI Taxonomy" id="174260"/>
    <lineage>
        <taxon>Eukaryota</taxon>
        <taxon>Metazoa</taxon>
        <taxon>Cnidaria</taxon>
        <taxon>Anthozoa</taxon>
        <taxon>Hexacorallia</taxon>
        <taxon>Scleractinia</taxon>
        <taxon>Caryophylliina</taxon>
        <taxon>Caryophylliidae</taxon>
        <taxon>Desmophyllum</taxon>
    </lineage>
</organism>
<protein>
    <submittedName>
        <fullName evidence="1">Uncharacterized protein</fullName>
    </submittedName>
</protein>
<sequence length="89" mass="10089">INLAMAYFLYGSRIVGGSSEEHVAKAMTDDLEKSYNGDTRAFATHLEKLFEDNTSIGQFPFVTSEVYMLLLFEIARRQVKDSDESTDKK</sequence>
<dbReference type="OrthoDB" id="5982662at2759"/>
<evidence type="ECO:0000313" key="1">
    <source>
        <dbReference type="EMBL" id="KAJ7365934.1"/>
    </source>
</evidence>
<proteinExistence type="predicted"/>